<comment type="cofactor">
    <cofactor evidence="7">
        <name>heme b</name>
        <dbReference type="ChEBI" id="CHEBI:60344"/>
    </cofactor>
    <text evidence="7">Binds 1 heme b (iron(II)-protoporphyrin IX) group per subunit.</text>
</comment>
<dbReference type="NCBIfam" id="NF003833">
    <property type="entry name" value="PRK05419.1-5"/>
    <property type="match status" value="1"/>
</dbReference>
<feature type="transmembrane region" description="Helical" evidence="7">
    <location>
        <begin position="121"/>
        <end position="141"/>
    </location>
</feature>
<dbReference type="Proteomes" id="UP001156694">
    <property type="component" value="Unassembled WGS sequence"/>
</dbReference>
<comment type="cofactor">
    <cofactor evidence="7">
        <name>FMN</name>
        <dbReference type="ChEBI" id="CHEBI:58210"/>
    </cofactor>
    <text evidence="7">Binds 1 FMN per subunit.</text>
</comment>
<keyword evidence="7" id="KW-0249">Electron transport</keyword>
<evidence type="ECO:0000256" key="4">
    <source>
        <dbReference type="ARBA" id="ARBA00022989"/>
    </source>
</evidence>
<proteinExistence type="inferred from homology"/>
<comment type="function">
    <text evidence="7">Part of the MsrPQ system that repairs oxidized periplasmic proteins containing methionine sulfoxide residues (Met-O), using respiratory chain electrons. Thus protects these proteins from oxidative-stress damage caused by reactive species of oxygen and chlorine generated by the host defense mechanisms. MsrPQ is essential for the maintenance of envelope integrity under bleach stress, rescuing a wide series of structurally unrelated periplasmic proteins from methionine oxidation. MsrQ provides electrons for reduction to the reductase catalytic subunit MsrP, using the quinone pool of the respiratory chain.</text>
</comment>
<feature type="transmembrane region" description="Helical" evidence="7">
    <location>
        <begin position="84"/>
        <end position="101"/>
    </location>
</feature>
<protein>
    <recommendedName>
        <fullName evidence="7">Protein-methionine-sulfoxide reductase heme-binding subunit MsrQ</fullName>
    </recommendedName>
    <alternativeName>
        <fullName evidence="7">Flavocytochrome MsrQ</fullName>
    </alternativeName>
</protein>
<feature type="transmembrane region" description="Helical" evidence="7">
    <location>
        <begin position="153"/>
        <end position="171"/>
    </location>
</feature>
<evidence type="ECO:0000256" key="5">
    <source>
        <dbReference type="ARBA" id="ARBA00023004"/>
    </source>
</evidence>
<evidence type="ECO:0000313" key="10">
    <source>
        <dbReference type="Proteomes" id="UP001156694"/>
    </source>
</evidence>
<comment type="caution">
    <text evidence="9">The sequence shown here is derived from an EMBL/GenBank/DDBJ whole genome shotgun (WGS) entry which is preliminary data.</text>
</comment>
<organism evidence="9 10">
    <name type="scientific">Amylibacter marinus</name>
    <dbReference type="NCBI Taxonomy" id="1475483"/>
    <lineage>
        <taxon>Bacteria</taxon>
        <taxon>Pseudomonadati</taxon>
        <taxon>Pseudomonadota</taxon>
        <taxon>Alphaproteobacteria</taxon>
        <taxon>Rhodobacterales</taxon>
        <taxon>Paracoccaceae</taxon>
        <taxon>Amylibacter</taxon>
    </lineage>
</organism>
<feature type="transmembrane region" description="Helical" evidence="7">
    <location>
        <begin position="55"/>
        <end position="72"/>
    </location>
</feature>
<keyword evidence="7" id="KW-0288">FMN</keyword>
<dbReference type="PANTHER" id="PTHR36964:SF1">
    <property type="entry name" value="PROTEIN-METHIONINE-SULFOXIDE REDUCTASE HEME-BINDING SUBUNIT MSRQ"/>
    <property type="match status" value="1"/>
</dbReference>
<dbReference type="EMBL" id="BSNN01000004">
    <property type="protein sequence ID" value="GLQ35784.1"/>
    <property type="molecule type" value="Genomic_DNA"/>
</dbReference>
<reference evidence="10" key="1">
    <citation type="journal article" date="2019" name="Int. J. Syst. Evol. Microbiol.">
        <title>The Global Catalogue of Microorganisms (GCM) 10K type strain sequencing project: providing services to taxonomists for standard genome sequencing and annotation.</title>
        <authorList>
            <consortium name="The Broad Institute Genomics Platform"/>
            <consortium name="The Broad Institute Genome Sequencing Center for Infectious Disease"/>
            <person name="Wu L."/>
            <person name="Ma J."/>
        </authorList>
    </citation>
    <scope>NUCLEOTIDE SEQUENCE [LARGE SCALE GENOMIC DNA]</scope>
    <source>
        <strain evidence="10">NBRC 110140</strain>
    </source>
</reference>
<keyword evidence="7" id="KW-0349">Heme</keyword>
<evidence type="ECO:0000313" key="9">
    <source>
        <dbReference type="EMBL" id="GLQ35784.1"/>
    </source>
</evidence>
<comment type="similarity">
    <text evidence="7">Belongs to the MsrQ family.</text>
</comment>
<sequence>MMIVTTLNTAARRLPTWAVYIGLALPGVLYVYWLFTNQLGSDPIRAFEHQVGEWALMLIMFGLLITPLRDWFKVNLIKFRRSIGLMAFFYTMLHLVAYLVFDQGLYWSEIWKDIVKRPYITFGMVSAVLMLPLAVTSNNISIRKMGPQVWNKLHRLVYLAAVGAVMHYLLLTKTWEVEPAVYAVILAVLLGHRVRKVRTKRGGARKRASVG</sequence>
<keyword evidence="5 7" id="KW-0408">Iron</keyword>
<keyword evidence="3 7" id="KW-0812">Transmembrane</keyword>
<evidence type="ECO:0000256" key="3">
    <source>
        <dbReference type="ARBA" id="ARBA00022692"/>
    </source>
</evidence>
<evidence type="ECO:0000256" key="7">
    <source>
        <dbReference type="HAMAP-Rule" id="MF_01207"/>
    </source>
</evidence>
<dbReference type="InterPro" id="IPR022837">
    <property type="entry name" value="MsrQ-like"/>
</dbReference>
<feature type="transmembrane region" description="Helical" evidence="7">
    <location>
        <begin position="177"/>
        <end position="194"/>
    </location>
</feature>
<evidence type="ECO:0000256" key="6">
    <source>
        <dbReference type="ARBA" id="ARBA00023136"/>
    </source>
</evidence>
<keyword evidence="10" id="KW-1185">Reference proteome</keyword>
<evidence type="ECO:0000256" key="1">
    <source>
        <dbReference type="ARBA" id="ARBA00004141"/>
    </source>
</evidence>
<dbReference type="PANTHER" id="PTHR36964">
    <property type="entry name" value="PROTEIN-METHIONINE-SULFOXIDE REDUCTASE HEME-BINDING SUBUNIT MSRQ"/>
    <property type="match status" value="1"/>
</dbReference>
<dbReference type="RefSeq" id="WP_284378681.1">
    <property type="nucleotide sequence ID" value="NZ_BSNN01000004.1"/>
</dbReference>
<keyword evidence="7" id="KW-1003">Cell membrane</keyword>
<feature type="domain" description="Ferric oxidoreductase" evidence="8">
    <location>
        <begin position="52"/>
        <end position="164"/>
    </location>
</feature>
<keyword evidence="7" id="KW-0285">Flavoprotein</keyword>
<name>A0ABQ5VWV1_9RHOB</name>
<keyword evidence="4 7" id="KW-1133">Transmembrane helix</keyword>
<comment type="subunit">
    <text evidence="7">Heterodimer of a catalytic subunit (MsrP) and a heme-binding subunit (MsrQ).</text>
</comment>
<evidence type="ECO:0000259" key="8">
    <source>
        <dbReference type="Pfam" id="PF01794"/>
    </source>
</evidence>
<dbReference type="Pfam" id="PF01794">
    <property type="entry name" value="Ferric_reduct"/>
    <property type="match status" value="1"/>
</dbReference>
<dbReference type="InterPro" id="IPR013130">
    <property type="entry name" value="Fe3_Rdtase_TM_dom"/>
</dbReference>
<comment type="subcellular location">
    <subcellularLocation>
        <location evidence="7">Cell membrane</location>
        <topology evidence="7">Multi-pass membrane protein</topology>
    </subcellularLocation>
    <subcellularLocation>
        <location evidence="1">Membrane</location>
        <topology evidence="1">Multi-pass membrane protein</topology>
    </subcellularLocation>
</comment>
<feature type="transmembrane region" description="Helical" evidence="7">
    <location>
        <begin position="17"/>
        <end position="35"/>
    </location>
</feature>
<evidence type="ECO:0000256" key="2">
    <source>
        <dbReference type="ARBA" id="ARBA00022448"/>
    </source>
</evidence>
<keyword evidence="2 7" id="KW-0813">Transport</keyword>
<keyword evidence="6 7" id="KW-0472">Membrane</keyword>
<gene>
    <name evidence="7 9" type="primary">msrQ</name>
    <name evidence="9" type="ORF">GCM10007939_20670</name>
</gene>
<dbReference type="HAMAP" id="MF_01207">
    <property type="entry name" value="MsrQ"/>
    <property type="match status" value="1"/>
</dbReference>
<accession>A0ABQ5VWV1</accession>
<keyword evidence="7" id="KW-0479">Metal-binding</keyword>